<keyword evidence="1" id="KW-1133">Transmembrane helix</keyword>
<reference evidence="2 4" key="1">
    <citation type="submission" date="2019-09" db="EMBL/GenBank/DDBJ databases">
        <authorList>
            <person name="Mazhar S."/>
            <person name="Altermann E."/>
            <person name="Hill C."/>
            <person name="Mcauliffe O."/>
        </authorList>
    </citation>
    <scope>NUCLEOTIDE SEQUENCE [LARGE SCALE GENOMIC DNA]</scope>
    <source>
        <strain evidence="2 4">ATCC 51831</strain>
    </source>
</reference>
<dbReference type="EMBL" id="SCWC02000008">
    <property type="protein sequence ID" value="KAA1037644.1"/>
    <property type="molecule type" value="Genomic_DNA"/>
</dbReference>
<keyword evidence="1" id="KW-0812">Transmembrane</keyword>
<gene>
    <name evidence="2" type="ORF">ERX35_009715</name>
    <name evidence="3" type="ORF">KFV11_01935</name>
</gene>
<evidence type="ECO:0000256" key="1">
    <source>
        <dbReference type="SAM" id="Phobius"/>
    </source>
</evidence>
<evidence type="ECO:0000313" key="2">
    <source>
        <dbReference type="EMBL" id="KAA1037644.1"/>
    </source>
</evidence>
<name>A0A9Q9F1P0_9STAP</name>
<dbReference type="RefSeq" id="WP_149459704.1">
    <property type="nucleotide sequence ID" value="NZ_CP073809.1"/>
</dbReference>
<proteinExistence type="predicted"/>
<organism evidence="3 5">
    <name type="scientific">Macrococcus equipercicus</name>
    <dbReference type="NCBI Taxonomy" id="69967"/>
    <lineage>
        <taxon>Bacteria</taxon>
        <taxon>Bacillati</taxon>
        <taxon>Bacillota</taxon>
        <taxon>Bacilli</taxon>
        <taxon>Bacillales</taxon>
        <taxon>Staphylococcaceae</taxon>
        <taxon>Macrococcus</taxon>
    </lineage>
</organism>
<dbReference type="AlphaFoldDB" id="A0A9Q9F1P0"/>
<sequence>MYPYIGMSVIALLNFYFAYYYIIGAGRGELTFMGYVSLLVGLVFLLLLYRYHQSVKRQNMKDFNSHIKSDDDRLIK</sequence>
<protein>
    <submittedName>
        <fullName evidence="3">Uncharacterized protein</fullName>
    </submittedName>
</protein>
<dbReference type="EMBL" id="CP073809">
    <property type="protein sequence ID" value="UTH14157.1"/>
    <property type="molecule type" value="Genomic_DNA"/>
</dbReference>
<reference evidence="3" key="2">
    <citation type="submission" date="2021-04" db="EMBL/GenBank/DDBJ databases">
        <title>Complete Genome Sequences of Macrococcus spp. from dog and cattle.</title>
        <authorList>
            <person name="Schwendener S."/>
            <person name="Perreten V."/>
        </authorList>
    </citation>
    <scope>NUCLEOTIDE SEQUENCE</scope>
    <source>
        <strain evidence="3">Epi0143-OL</strain>
    </source>
</reference>
<evidence type="ECO:0000313" key="5">
    <source>
        <dbReference type="Proteomes" id="UP001057381"/>
    </source>
</evidence>
<dbReference type="KEGG" id="mequ:KFV11_01935"/>
<dbReference type="OrthoDB" id="2418400at2"/>
<keyword evidence="1" id="KW-0472">Membrane</keyword>
<dbReference type="Proteomes" id="UP000295735">
    <property type="component" value="Unassembled WGS sequence"/>
</dbReference>
<evidence type="ECO:0000313" key="4">
    <source>
        <dbReference type="Proteomes" id="UP000295735"/>
    </source>
</evidence>
<keyword evidence="4" id="KW-1185">Reference proteome</keyword>
<feature type="transmembrane region" description="Helical" evidence="1">
    <location>
        <begin position="7"/>
        <end position="26"/>
    </location>
</feature>
<dbReference type="Proteomes" id="UP001057381">
    <property type="component" value="Chromosome"/>
</dbReference>
<feature type="transmembrane region" description="Helical" evidence="1">
    <location>
        <begin position="32"/>
        <end position="51"/>
    </location>
</feature>
<accession>A0A9Q9F1P0</accession>
<evidence type="ECO:0000313" key="3">
    <source>
        <dbReference type="EMBL" id="UTH14157.1"/>
    </source>
</evidence>